<name>A0A964C1N0_9CYAN</name>
<evidence type="ECO:0000313" key="2">
    <source>
        <dbReference type="Proteomes" id="UP000729733"/>
    </source>
</evidence>
<gene>
    <name evidence="1" type="ORF">I4641_23155</name>
</gene>
<dbReference type="AlphaFoldDB" id="A0A964C1N0"/>
<organism evidence="1 2">
    <name type="scientific">Waterburya agarophytonicola KI4</name>
    <dbReference type="NCBI Taxonomy" id="2874699"/>
    <lineage>
        <taxon>Bacteria</taxon>
        <taxon>Bacillati</taxon>
        <taxon>Cyanobacteriota</taxon>
        <taxon>Cyanophyceae</taxon>
        <taxon>Pleurocapsales</taxon>
        <taxon>Hyellaceae</taxon>
        <taxon>Waterburya</taxon>
        <taxon>Waterburya agarophytonicola</taxon>
    </lineage>
</organism>
<sequence>MSDLNEIKCKLEELKNLNARGEEWEYFQVLDSIAGNVYRYNDFIEFEPLII</sequence>
<keyword evidence="2" id="KW-1185">Reference proteome</keyword>
<comment type="caution">
    <text evidence="1">The sequence shown here is derived from an EMBL/GenBank/DDBJ whole genome shotgun (WGS) entry which is preliminary data.</text>
</comment>
<dbReference type="RefSeq" id="WP_229642937.1">
    <property type="nucleotide sequence ID" value="NZ_JADWDC010000122.1"/>
</dbReference>
<accession>A0A964C1N0</accession>
<protein>
    <submittedName>
        <fullName evidence="1">Uncharacterized protein</fullName>
    </submittedName>
</protein>
<dbReference type="Proteomes" id="UP000729733">
    <property type="component" value="Unassembled WGS sequence"/>
</dbReference>
<evidence type="ECO:0000313" key="1">
    <source>
        <dbReference type="EMBL" id="MCC0179840.1"/>
    </source>
</evidence>
<dbReference type="EMBL" id="JADWDC010000122">
    <property type="protein sequence ID" value="MCC0179840.1"/>
    <property type="molecule type" value="Genomic_DNA"/>
</dbReference>
<proteinExistence type="predicted"/>
<reference evidence="1" key="1">
    <citation type="journal article" date="2021" name="Antonie Van Leeuwenhoek">
        <title>Draft genome and description of Waterburya agarophytonicola gen. nov. sp. nov. (Pleurocapsales, Cyanobacteria): a seaweed symbiont.</title>
        <authorList>
            <person name="Bonthond G."/>
            <person name="Shalygin S."/>
            <person name="Bayer T."/>
            <person name="Weinberger F."/>
        </authorList>
    </citation>
    <scope>NUCLEOTIDE SEQUENCE</scope>
    <source>
        <strain evidence="1">KI4</strain>
    </source>
</reference>